<gene>
    <name evidence="1" type="ORF">PACLA_8A087058</name>
</gene>
<dbReference type="PANTHER" id="PTHR37984:SF15">
    <property type="entry name" value="INTEGRASE CATALYTIC DOMAIN-CONTAINING PROTEIN"/>
    <property type="match status" value="1"/>
</dbReference>
<dbReference type="InterPro" id="IPR050951">
    <property type="entry name" value="Retrovirus_Pol_polyprotein"/>
</dbReference>
<dbReference type="EMBL" id="CACRXK020038994">
    <property type="protein sequence ID" value="CAB4045358.1"/>
    <property type="molecule type" value="Genomic_DNA"/>
</dbReference>
<protein>
    <submittedName>
        <fullName evidence="1">Uncharacterized protein</fullName>
    </submittedName>
</protein>
<feature type="non-terminal residue" evidence="1">
    <location>
        <position position="180"/>
    </location>
</feature>
<keyword evidence="2" id="KW-1185">Reference proteome</keyword>
<reference evidence="1" key="1">
    <citation type="submission" date="2020-04" db="EMBL/GenBank/DDBJ databases">
        <authorList>
            <person name="Alioto T."/>
            <person name="Alioto T."/>
            <person name="Gomez Garrido J."/>
        </authorList>
    </citation>
    <scope>NUCLEOTIDE SEQUENCE</scope>
    <source>
        <strain evidence="1">A484AB</strain>
    </source>
</reference>
<dbReference type="Proteomes" id="UP001152795">
    <property type="component" value="Unassembled WGS sequence"/>
</dbReference>
<evidence type="ECO:0000313" key="2">
    <source>
        <dbReference type="Proteomes" id="UP001152795"/>
    </source>
</evidence>
<dbReference type="FunFam" id="1.10.340.70:FF:000003">
    <property type="entry name" value="Protein CBG25708"/>
    <property type="match status" value="1"/>
</dbReference>
<dbReference type="Gene3D" id="1.10.340.70">
    <property type="match status" value="1"/>
</dbReference>
<organism evidence="1 2">
    <name type="scientific">Paramuricea clavata</name>
    <name type="common">Red gorgonian</name>
    <name type="synonym">Violescent sea-whip</name>
    <dbReference type="NCBI Taxonomy" id="317549"/>
    <lineage>
        <taxon>Eukaryota</taxon>
        <taxon>Metazoa</taxon>
        <taxon>Cnidaria</taxon>
        <taxon>Anthozoa</taxon>
        <taxon>Octocorallia</taxon>
        <taxon>Malacalcyonacea</taxon>
        <taxon>Plexauridae</taxon>
        <taxon>Paramuricea</taxon>
    </lineage>
</organism>
<dbReference type="AlphaFoldDB" id="A0A7D9MCG5"/>
<dbReference type="Pfam" id="PF17921">
    <property type="entry name" value="Integrase_H2C2"/>
    <property type="match status" value="1"/>
</dbReference>
<dbReference type="PANTHER" id="PTHR37984">
    <property type="entry name" value="PROTEIN CBG26694"/>
    <property type="match status" value="1"/>
</dbReference>
<comment type="caution">
    <text evidence="1">The sequence shown here is derived from an EMBL/GenBank/DDBJ whole genome shotgun (WGS) entry which is preliminary data.</text>
</comment>
<proteinExistence type="predicted"/>
<name>A0A7D9MCG5_PARCT</name>
<evidence type="ECO:0000313" key="1">
    <source>
        <dbReference type="EMBL" id="CAB4045358.1"/>
    </source>
</evidence>
<dbReference type="OrthoDB" id="6125049at2759"/>
<sequence>MILSNPKSKPPARIERWNLRIQDFDFNVVYTSGANNASDFLSRHPLSRDVDHTQEDAAENYVNSLTTHAIPKAMTLQEIKDETKKDKTLQGLREQLWDSKPKWHELNTDNDDIHKYINVRDELTINDEADIVLRGSRIVIPHSLQHRAISIAHEGHQGLVKTKQLIREKIWFPGIDKAVR</sequence>
<accession>A0A7D9MCG5</accession>
<dbReference type="InterPro" id="IPR041588">
    <property type="entry name" value="Integrase_H2C2"/>
</dbReference>